<evidence type="ECO:0000313" key="2">
    <source>
        <dbReference type="EMBL" id="PJZ60016.1"/>
    </source>
</evidence>
<gene>
    <name evidence="2" type="ORF">CH376_20655</name>
    <name evidence="1" type="ORF">CH380_15820</name>
</gene>
<keyword evidence="3" id="KW-1185">Reference proteome</keyword>
<proteinExistence type="predicted"/>
<dbReference type="EMBL" id="NPDU01000083">
    <property type="protein sequence ID" value="PJZ60016.1"/>
    <property type="molecule type" value="Genomic_DNA"/>
</dbReference>
<protein>
    <submittedName>
        <fullName evidence="1">Uncharacterized protein</fullName>
    </submittedName>
</protein>
<dbReference type="AlphaFoldDB" id="A0A2M9YLD3"/>
<reference evidence="3 4" key="1">
    <citation type="submission" date="2017-07" db="EMBL/GenBank/DDBJ databases">
        <title>Leptospira spp. isolated from tropical soils.</title>
        <authorList>
            <person name="Thibeaux R."/>
            <person name="Iraola G."/>
            <person name="Ferres I."/>
            <person name="Bierque E."/>
            <person name="Girault D."/>
            <person name="Soupe-Gilbert M.-E."/>
            <person name="Picardeau M."/>
            <person name="Goarant C."/>
        </authorList>
    </citation>
    <scope>NUCLEOTIDE SEQUENCE [LARGE SCALE GENOMIC DNA]</scope>
    <source>
        <strain evidence="1 4">FH2-B-C1</strain>
        <strain evidence="2 3">FH2-B-D1</strain>
    </source>
</reference>
<sequence>MNRGVPAFVSIVKERSSVRILKKKEFLLLPSNQRRMQSSEEGNSLFSRFGFSSFCESSRIFENPNLL</sequence>
<evidence type="ECO:0000313" key="3">
    <source>
        <dbReference type="Proteomes" id="UP000232149"/>
    </source>
</evidence>
<evidence type="ECO:0000313" key="4">
    <source>
        <dbReference type="Proteomes" id="UP000232188"/>
    </source>
</evidence>
<organism evidence="1 4">
    <name type="scientific">Leptospira adleri</name>
    <dbReference type="NCBI Taxonomy" id="2023186"/>
    <lineage>
        <taxon>Bacteria</taxon>
        <taxon>Pseudomonadati</taxon>
        <taxon>Spirochaetota</taxon>
        <taxon>Spirochaetia</taxon>
        <taxon>Leptospirales</taxon>
        <taxon>Leptospiraceae</taxon>
        <taxon>Leptospira</taxon>
    </lineage>
</organism>
<dbReference type="EMBL" id="NPDV01000014">
    <property type="protein sequence ID" value="PJZ52365.1"/>
    <property type="molecule type" value="Genomic_DNA"/>
</dbReference>
<dbReference type="Proteomes" id="UP000232188">
    <property type="component" value="Unassembled WGS sequence"/>
</dbReference>
<comment type="caution">
    <text evidence="1">The sequence shown here is derived from an EMBL/GenBank/DDBJ whole genome shotgun (WGS) entry which is preliminary data.</text>
</comment>
<name>A0A2M9YLD3_9LEPT</name>
<evidence type="ECO:0000313" key="1">
    <source>
        <dbReference type="EMBL" id="PJZ52365.1"/>
    </source>
</evidence>
<dbReference type="Proteomes" id="UP000232149">
    <property type="component" value="Unassembled WGS sequence"/>
</dbReference>
<accession>A0A2M9YLD3</accession>